<keyword evidence="2" id="KW-1185">Reference proteome</keyword>
<gene>
    <name evidence="1" type="ORF">EYC80_007523</name>
</gene>
<evidence type="ECO:0000313" key="2">
    <source>
        <dbReference type="Proteomes" id="UP000326757"/>
    </source>
</evidence>
<comment type="caution">
    <text evidence="1">The sequence shown here is derived from an EMBL/GenBank/DDBJ whole genome shotgun (WGS) entry which is preliminary data.</text>
</comment>
<evidence type="ECO:0000313" key="1">
    <source>
        <dbReference type="EMBL" id="KAB8293178.1"/>
    </source>
</evidence>
<dbReference type="EMBL" id="VIGI01000012">
    <property type="protein sequence ID" value="KAB8293178.1"/>
    <property type="molecule type" value="Genomic_DNA"/>
</dbReference>
<organism evidence="1 2">
    <name type="scientific">Monilinia laxa</name>
    <name type="common">Brown rot fungus</name>
    <name type="synonym">Sclerotinia laxa</name>
    <dbReference type="NCBI Taxonomy" id="61186"/>
    <lineage>
        <taxon>Eukaryota</taxon>
        <taxon>Fungi</taxon>
        <taxon>Dikarya</taxon>
        <taxon>Ascomycota</taxon>
        <taxon>Pezizomycotina</taxon>
        <taxon>Leotiomycetes</taxon>
        <taxon>Helotiales</taxon>
        <taxon>Sclerotiniaceae</taxon>
        <taxon>Monilinia</taxon>
    </lineage>
</organism>
<reference evidence="1 2" key="1">
    <citation type="submission" date="2019-06" db="EMBL/GenBank/DDBJ databases">
        <title>Genome Sequence of the Brown Rot Fungal Pathogen Monilinia laxa.</title>
        <authorList>
            <person name="De Miccolis Angelini R.M."/>
            <person name="Landi L."/>
            <person name="Abate D."/>
            <person name="Pollastro S."/>
            <person name="Romanazzi G."/>
            <person name="Faretra F."/>
        </authorList>
    </citation>
    <scope>NUCLEOTIDE SEQUENCE [LARGE SCALE GENOMIC DNA]</scope>
    <source>
        <strain evidence="1 2">Mlax316</strain>
    </source>
</reference>
<sequence length="74" mass="8612">MRIECSQCILRVKKRFTMLLLSMRRLEASHSSRDPRHRARCKTNKEYASFSVPQGHPDITPTSKPLTLAYKHIS</sequence>
<dbReference type="AlphaFoldDB" id="A0A5N6JW70"/>
<dbReference type="Proteomes" id="UP000326757">
    <property type="component" value="Unassembled WGS sequence"/>
</dbReference>
<accession>A0A5N6JW70</accession>
<proteinExistence type="predicted"/>
<protein>
    <submittedName>
        <fullName evidence="1">Uncharacterized protein</fullName>
    </submittedName>
</protein>
<name>A0A5N6JW70_MONLA</name>